<evidence type="ECO:0000313" key="2">
    <source>
        <dbReference type="Proteomes" id="UP000521017"/>
    </source>
</evidence>
<dbReference type="Gene3D" id="3.90.1150.30">
    <property type="match status" value="1"/>
</dbReference>
<dbReference type="AlphaFoldDB" id="A0A7X0J5D7"/>
<gene>
    <name evidence="1" type="ORF">HDF25_003616</name>
</gene>
<dbReference type="EMBL" id="JACHCC010000009">
    <property type="protein sequence ID" value="MBB6501449.1"/>
    <property type="molecule type" value="Genomic_DNA"/>
</dbReference>
<dbReference type="PANTHER" id="PTHR35145:SF1">
    <property type="entry name" value="CYTOPLASMIC PROTEIN"/>
    <property type="match status" value="1"/>
</dbReference>
<dbReference type="InterPro" id="IPR007351">
    <property type="entry name" value="YjbR"/>
</dbReference>
<organism evidence="1 2">
    <name type="scientific">Pedobacter cryoconitis</name>
    <dbReference type="NCBI Taxonomy" id="188932"/>
    <lineage>
        <taxon>Bacteria</taxon>
        <taxon>Pseudomonadati</taxon>
        <taxon>Bacteroidota</taxon>
        <taxon>Sphingobacteriia</taxon>
        <taxon>Sphingobacteriales</taxon>
        <taxon>Sphingobacteriaceae</taxon>
        <taxon>Pedobacter</taxon>
    </lineage>
</organism>
<comment type="caution">
    <text evidence="1">The sequence shown here is derived from an EMBL/GenBank/DDBJ whole genome shotgun (WGS) entry which is preliminary data.</text>
</comment>
<dbReference type="RefSeq" id="WP_184627195.1">
    <property type="nucleotide sequence ID" value="NZ_JACHCC010000009.1"/>
</dbReference>
<dbReference type="GO" id="GO:0003677">
    <property type="term" value="F:DNA binding"/>
    <property type="evidence" value="ECO:0007669"/>
    <property type="project" value="UniProtKB-KW"/>
</dbReference>
<name>A0A7X0J5D7_9SPHI</name>
<accession>A0A7X0J5D7</accession>
<dbReference type="Pfam" id="PF04237">
    <property type="entry name" value="YjbR"/>
    <property type="match status" value="1"/>
</dbReference>
<dbReference type="InterPro" id="IPR038056">
    <property type="entry name" value="YjbR-like_sf"/>
</dbReference>
<protein>
    <submittedName>
        <fullName evidence="1">Putative DNA-binding protein (MmcQ/YjbR family)</fullName>
    </submittedName>
</protein>
<dbReference type="SUPFAM" id="SSF142906">
    <property type="entry name" value="YjbR-like"/>
    <property type="match status" value="1"/>
</dbReference>
<dbReference type="PANTHER" id="PTHR35145">
    <property type="entry name" value="CYTOPLASMIC PROTEIN-RELATED"/>
    <property type="match status" value="1"/>
</dbReference>
<keyword evidence="1" id="KW-0238">DNA-binding</keyword>
<dbReference type="Proteomes" id="UP000521017">
    <property type="component" value="Unassembled WGS sequence"/>
</dbReference>
<reference evidence="1 2" key="1">
    <citation type="submission" date="2020-08" db="EMBL/GenBank/DDBJ databases">
        <title>Genomic Encyclopedia of Type Strains, Phase IV (KMG-V): Genome sequencing to study the core and pangenomes of soil and plant-associated prokaryotes.</title>
        <authorList>
            <person name="Whitman W."/>
        </authorList>
    </citation>
    <scope>NUCLEOTIDE SEQUENCE [LARGE SCALE GENOMIC DNA]</scope>
    <source>
        <strain evidence="1 2">M2T3</strain>
    </source>
</reference>
<evidence type="ECO:0000313" key="1">
    <source>
        <dbReference type="EMBL" id="MBB6501449.1"/>
    </source>
</evidence>
<dbReference type="InterPro" id="IPR058532">
    <property type="entry name" value="YjbR/MT2646/Rv2570-like"/>
</dbReference>
<sequence>MDIESFHDYCLAKKEVNAGFPFANLPKVLVFKVAGKMFAATDINLFSSISIRCNPETIDELRARYPALQEPSYFSKRHWSRIVMDNSLQNQLIFKWIDESYELAVSKLTRKMKAELGL</sequence>
<proteinExistence type="predicted"/>